<protein>
    <submittedName>
        <fullName evidence="1">Zn-finger domain-containing protein</fullName>
    </submittedName>
</protein>
<sequence length="238" mass="27685">MQNNSSDDKNQEYDKFSNEAYADLMGLVTKYKLSNAAGNVIISFFNKHSNHFKSPLPKNIKQEKLFMNNIKSNLLYKKTKNGKENIYKEQNNGEWWKTTQSTLPTSAKILSIILYSDATNCDSLDIILESIQSFSENGTNLLLNNKLIWFYPKILTIIADWPEAATFCLTYKSTKSKHPCHFCLVKRDNLTNTNLFKKDMKLRNYDNMQYYYNKNKKQTISIESVPNIFGNLSKFNIF</sequence>
<proteinExistence type="predicted"/>
<name>A0A8H4EKI1_GIGMA</name>
<keyword evidence="2" id="KW-1185">Reference proteome</keyword>
<gene>
    <name evidence="1" type="ORF">F8M41_019630</name>
</gene>
<evidence type="ECO:0000313" key="2">
    <source>
        <dbReference type="Proteomes" id="UP000439903"/>
    </source>
</evidence>
<dbReference type="Proteomes" id="UP000439903">
    <property type="component" value="Unassembled WGS sequence"/>
</dbReference>
<dbReference type="EMBL" id="WTPW01000513">
    <property type="protein sequence ID" value="KAF0504094.1"/>
    <property type="molecule type" value="Genomic_DNA"/>
</dbReference>
<comment type="caution">
    <text evidence="1">The sequence shown here is derived from an EMBL/GenBank/DDBJ whole genome shotgun (WGS) entry which is preliminary data.</text>
</comment>
<accession>A0A8H4EKI1</accession>
<dbReference type="AlphaFoldDB" id="A0A8H4EKI1"/>
<evidence type="ECO:0000313" key="1">
    <source>
        <dbReference type="EMBL" id="KAF0504094.1"/>
    </source>
</evidence>
<organism evidence="1 2">
    <name type="scientific">Gigaspora margarita</name>
    <dbReference type="NCBI Taxonomy" id="4874"/>
    <lineage>
        <taxon>Eukaryota</taxon>
        <taxon>Fungi</taxon>
        <taxon>Fungi incertae sedis</taxon>
        <taxon>Mucoromycota</taxon>
        <taxon>Glomeromycotina</taxon>
        <taxon>Glomeromycetes</taxon>
        <taxon>Diversisporales</taxon>
        <taxon>Gigasporaceae</taxon>
        <taxon>Gigaspora</taxon>
    </lineage>
</organism>
<reference evidence="1 2" key="1">
    <citation type="journal article" date="2019" name="Environ. Microbiol.">
        <title>At the nexus of three kingdoms: the genome of the mycorrhizal fungus Gigaspora margarita provides insights into plant, endobacterial and fungal interactions.</title>
        <authorList>
            <person name="Venice F."/>
            <person name="Ghignone S."/>
            <person name="Salvioli di Fossalunga A."/>
            <person name="Amselem J."/>
            <person name="Novero M."/>
            <person name="Xianan X."/>
            <person name="Sedzielewska Toro K."/>
            <person name="Morin E."/>
            <person name="Lipzen A."/>
            <person name="Grigoriev I.V."/>
            <person name="Henrissat B."/>
            <person name="Martin F.M."/>
            <person name="Bonfante P."/>
        </authorList>
    </citation>
    <scope>NUCLEOTIDE SEQUENCE [LARGE SCALE GENOMIC DNA]</scope>
    <source>
        <strain evidence="1 2">BEG34</strain>
    </source>
</reference>